<organism evidence="1 2">
    <name type="scientific">Geodia barretti</name>
    <name type="common">Barrett's horny sponge</name>
    <dbReference type="NCBI Taxonomy" id="519541"/>
    <lineage>
        <taxon>Eukaryota</taxon>
        <taxon>Metazoa</taxon>
        <taxon>Porifera</taxon>
        <taxon>Demospongiae</taxon>
        <taxon>Heteroscleromorpha</taxon>
        <taxon>Tetractinellida</taxon>
        <taxon>Astrophorina</taxon>
        <taxon>Geodiidae</taxon>
        <taxon>Geodia</taxon>
    </lineage>
</organism>
<keyword evidence="2" id="KW-1185">Reference proteome</keyword>
<sequence length="83" mass="9071">MTVLRYRLFLASFKFPLLGNTAVRVYGAYLNMLCTPYTQDIPDFNEPSGHPRSALAALLYQLGHLCRVTGMLGAGCAMSAKQG</sequence>
<protein>
    <submittedName>
        <fullName evidence="1">Uncharacterized protein</fullName>
    </submittedName>
</protein>
<proteinExistence type="predicted"/>
<reference evidence="1" key="1">
    <citation type="submission" date="2023-03" db="EMBL/GenBank/DDBJ databases">
        <authorList>
            <person name="Steffen K."/>
            <person name="Cardenas P."/>
        </authorList>
    </citation>
    <scope>NUCLEOTIDE SEQUENCE</scope>
</reference>
<gene>
    <name evidence="1" type="ORF">GBAR_LOCUS12422</name>
</gene>
<name>A0AA35WKV9_GEOBA</name>
<accession>A0AA35WKV9</accession>
<dbReference type="AlphaFoldDB" id="A0AA35WKV9"/>
<feature type="non-terminal residue" evidence="1">
    <location>
        <position position="83"/>
    </location>
</feature>
<dbReference type="EMBL" id="CASHTH010001850">
    <property type="protein sequence ID" value="CAI8020831.1"/>
    <property type="molecule type" value="Genomic_DNA"/>
</dbReference>
<dbReference type="Proteomes" id="UP001174909">
    <property type="component" value="Unassembled WGS sequence"/>
</dbReference>
<evidence type="ECO:0000313" key="1">
    <source>
        <dbReference type="EMBL" id="CAI8020831.1"/>
    </source>
</evidence>
<comment type="caution">
    <text evidence="1">The sequence shown here is derived from an EMBL/GenBank/DDBJ whole genome shotgun (WGS) entry which is preliminary data.</text>
</comment>
<evidence type="ECO:0000313" key="2">
    <source>
        <dbReference type="Proteomes" id="UP001174909"/>
    </source>
</evidence>